<keyword evidence="1 2" id="KW-0378">Hydrolase</keyword>
<evidence type="ECO:0000313" key="5">
    <source>
        <dbReference type="Proteomes" id="UP000285138"/>
    </source>
</evidence>
<dbReference type="InterPro" id="IPR001279">
    <property type="entry name" value="Metallo-B-lactamas"/>
</dbReference>
<gene>
    <name evidence="4" type="ORF">D5R97_10000</name>
</gene>
<dbReference type="HAMAP" id="MF_00457">
    <property type="entry name" value="UPF0173"/>
    <property type="match status" value="1"/>
</dbReference>
<reference evidence="4 5" key="1">
    <citation type="submission" date="2018-08" db="EMBL/GenBank/DDBJ databases">
        <title>The metabolism and importance of syntrophic acetate oxidation coupled to methane or sulfide production in haloalkaline environments.</title>
        <authorList>
            <person name="Timmers P.H.A."/>
            <person name="Vavourakis C.D."/>
            <person name="Sorokin D.Y."/>
            <person name="Sinninghe Damste J.S."/>
            <person name="Muyzer G."/>
            <person name="Stams A.J.M."/>
            <person name="Plugge C.M."/>
        </authorList>
    </citation>
    <scope>NUCLEOTIDE SEQUENCE [LARGE SCALE GENOMIC DNA]</scope>
    <source>
        <strain evidence="4">MSAO_Bac1</strain>
    </source>
</reference>
<dbReference type="EMBL" id="QZAA01000284">
    <property type="protein sequence ID" value="RQD73014.1"/>
    <property type="molecule type" value="Genomic_DNA"/>
</dbReference>
<evidence type="ECO:0000259" key="3">
    <source>
        <dbReference type="SMART" id="SM00849"/>
    </source>
</evidence>
<dbReference type="Gene3D" id="3.60.15.10">
    <property type="entry name" value="Ribonuclease Z/Hydroxyacylglutathione hydrolase-like"/>
    <property type="match status" value="1"/>
</dbReference>
<dbReference type="AlphaFoldDB" id="A0A424Y9Q9"/>
<protein>
    <recommendedName>
        <fullName evidence="2">UPF0173 metal-dependent hydrolase D5R97_10000</fullName>
    </recommendedName>
</protein>
<dbReference type="GO" id="GO:0016787">
    <property type="term" value="F:hydrolase activity"/>
    <property type="evidence" value="ECO:0007669"/>
    <property type="project" value="UniProtKB-UniRule"/>
</dbReference>
<dbReference type="SMART" id="SM00849">
    <property type="entry name" value="Lactamase_B"/>
    <property type="match status" value="1"/>
</dbReference>
<dbReference type="PANTHER" id="PTHR43546:SF3">
    <property type="entry name" value="UPF0173 METAL-DEPENDENT HYDROLASE MJ1163"/>
    <property type="match status" value="1"/>
</dbReference>
<comment type="similarity">
    <text evidence="2">Belongs to the UPF0173 family.</text>
</comment>
<dbReference type="SUPFAM" id="SSF56281">
    <property type="entry name" value="Metallo-hydrolase/oxidoreductase"/>
    <property type="match status" value="1"/>
</dbReference>
<proteinExistence type="inferred from homology"/>
<dbReference type="Proteomes" id="UP000285138">
    <property type="component" value="Unassembled WGS sequence"/>
</dbReference>
<dbReference type="NCBIfam" id="NF001911">
    <property type="entry name" value="PRK00685.1"/>
    <property type="match status" value="1"/>
</dbReference>
<dbReference type="PANTHER" id="PTHR43546">
    <property type="entry name" value="UPF0173 METAL-DEPENDENT HYDROLASE MJ1163-RELATED"/>
    <property type="match status" value="1"/>
</dbReference>
<sequence>MTKVTFYGHACFTLEKNGTSLIFDPFLDNNPLSTIKSEGIKADYILLTHWHVDHLGDTFKIAKKQGAMVISTFEMARACEARGMKAHAMHLGGKHKFDFGYVRVTPAFHGSGIPGGHACGFIVKFFDHIIYHTGDTCLFSDMKLMGELEKVDLALVPIGDNFTMGISDAALAVEMIKPKVVIPMHYNTFPVIECDPQDFKVEVEKNTESQAVILSPGESYQLSV</sequence>
<organism evidence="4 5">
    <name type="scientific">Candidatus Syntrophonatronum acetioxidans</name>
    <dbReference type="NCBI Taxonomy" id="1795816"/>
    <lineage>
        <taxon>Bacteria</taxon>
        <taxon>Bacillati</taxon>
        <taxon>Bacillota</taxon>
        <taxon>Clostridia</taxon>
        <taxon>Eubacteriales</taxon>
        <taxon>Syntrophomonadaceae</taxon>
        <taxon>Candidatus Syntrophonatronum</taxon>
    </lineage>
</organism>
<evidence type="ECO:0000256" key="2">
    <source>
        <dbReference type="HAMAP-Rule" id="MF_00457"/>
    </source>
</evidence>
<feature type="domain" description="Metallo-beta-lactamase" evidence="3">
    <location>
        <begin position="8"/>
        <end position="185"/>
    </location>
</feature>
<evidence type="ECO:0000313" key="4">
    <source>
        <dbReference type="EMBL" id="RQD73014.1"/>
    </source>
</evidence>
<evidence type="ECO:0000256" key="1">
    <source>
        <dbReference type="ARBA" id="ARBA00022801"/>
    </source>
</evidence>
<dbReference type="Pfam" id="PF13483">
    <property type="entry name" value="Lactamase_B_3"/>
    <property type="match status" value="1"/>
</dbReference>
<comment type="caution">
    <text evidence="4">The sequence shown here is derived from an EMBL/GenBank/DDBJ whole genome shotgun (WGS) entry which is preliminary data.</text>
</comment>
<dbReference type="InterPro" id="IPR036866">
    <property type="entry name" value="RibonucZ/Hydroxyglut_hydro"/>
</dbReference>
<name>A0A424Y9Q9_9FIRM</name>
<dbReference type="InterPro" id="IPR050114">
    <property type="entry name" value="UPF0173_UPF0282_UlaG_hydrolase"/>
</dbReference>
<dbReference type="InterPro" id="IPR022877">
    <property type="entry name" value="UPF0173"/>
</dbReference>
<accession>A0A424Y9Q9</accession>